<dbReference type="Proteomes" id="UP000240357">
    <property type="component" value="Unassembled WGS sequence"/>
</dbReference>
<gene>
    <name evidence="1" type="ORF">AHMF7605_27740</name>
</gene>
<reference evidence="1 2" key="1">
    <citation type="submission" date="2018-03" db="EMBL/GenBank/DDBJ databases">
        <title>Adhaeribacter sp. HMF7605 Genome sequencing and assembly.</title>
        <authorList>
            <person name="Kang H."/>
            <person name="Kang J."/>
            <person name="Cha I."/>
            <person name="Kim H."/>
            <person name="Joh K."/>
        </authorList>
    </citation>
    <scope>NUCLEOTIDE SEQUENCE [LARGE SCALE GENOMIC DNA]</scope>
    <source>
        <strain evidence="1 2">HMF7605</strain>
    </source>
</reference>
<name>A0A2T2YNC1_9BACT</name>
<comment type="caution">
    <text evidence="1">The sequence shown here is derived from an EMBL/GenBank/DDBJ whole genome shotgun (WGS) entry which is preliminary data.</text>
</comment>
<sequence>MSITLLSVQGQTPYKLVTGSLVQVTGTSNLHDWDILASTFTCEGNFTIKVQEINSLYFSLPVTHLKSKDRLMDTRSYKVLKANEYNKITFKLINATIYPFKKSNKTS</sequence>
<dbReference type="AlphaFoldDB" id="A0A2T2YNC1"/>
<keyword evidence="2" id="KW-1185">Reference proteome</keyword>
<proteinExistence type="predicted"/>
<evidence type="ECO:0000313" key="2">
    <source>
        <dbReference type="Proteomes" id="UP000240357"/>
    </source>
</evidence>
<dbReference type="RefSeq" id="WP_106933178.1">
    <property type="nucleotide sequence ID" value="NZ_PYFT01000001.1"/>
</dbReference>
<organism evidence="1 2">
    <name type="scientific">Adhaeribacter arboris</name>
    <dbReference type="NCBI Taxonomy" id="2072846"/>
    <lineage>
        <taxon>Bacteria</taxon>
        <taxon>Pseudomonadati</taxon>
        <taxon>Bacteroidota</taxon>
        <taxon>Cytophagia</taxon>
        <taxon>Cytophagales</taxon>
        <taxon>Hymenobacteraceae</taxon>
        <taxon>Adhaeribacter</taxon>
    </lineage>
</organism>
<evidence type="ECO:0000313" key="1">
    <source>
        <dbReference type="EMBL" id="PSR57007.1"/>
    </source>
</evidence>
<accession>A0A2T2YNC1</accession>
<dbReference type="EMBL" id="PYFT01000001">
    <property type="protein sequence ID" value="PSR57007.1"/>
    <property type="molecule type" value="Genomic_DNA"/>
</dbReference>
<dbReference type="OrthoDB" id="9794147at2"/>
<protein>
    <submittedName>
        <fullName evidence="1">Uncharacterized protein</fullName>
    </submittedName>
</protein>